<feature type="compositionally biased region" description="Polar residues" evidence="1">
    <location>
        <begin position="432"/>
        <end position="446"/>
    </location>
</feature>
<feature type="compositionally biased region" description="Basic and acidic residues" evidence="1">
    <location>
        <begin position="244"/>
        <end position="258"/>
    </location>
</feature>
<proteinExistence type="predicted"/>
<evidence type="ECO:0000313" key="2">
    <source>
        <dbReference type="EMBL" id="KKK18736.1"/>
    </source>
</evidence>
<feature type="compositionally biased region" description="Polar residues" evidence="1">
    <location>
        <begin position="377"/>
        <end position="394"/>
    </location>
</feature>
<feature type="compositionally biased region" description="Low complexity" evidence="1">
    <location>
        <begin position="514"/>
        <end position="531"/>
    </location>
</feature>
<feature type="region of interest" description="Disordered" evidence="1">
    <location>
        <begin position="689"/>
        <end position="708"/>
    </location>
</feature>
<feature type="non-terminal residue" evidence="2">
    <location>
        <position position="850"/>
    </location>
</feature>
<feature type="compositionally biased region" description="Acidic residues" evidence="1">
    <location>
        <begin position="346"/>
        <end position="371"/>
    </location>
</feature>
<organism evidence="2 3">
    <name type="scientific">Aspergillus rambellii</name>
    <dbReference type="NCBI Taxonomy" id="308745"/>
    <lineage>
        <taxon>Eukaryota</taxon>
        <taxon>Fungi</taxon>
        <taxon>Dikarya</taxon>
        <taxon>Ascomycota</taxon>
        <taxon>Pezizomycotina</taxon>
        <taxon>Eurotiomycetes</taxon>
        <taxon>Eurotiomycetidae</taxon>
        <taxon>Eurotiales</taxon>
        <taxon>Aspergillaceae</taxon>
        <taxon>Aspergillus</taxon>
        <taxon>Aspergillus subgen. Nidulantes</taxon>
    </lineage>
</organism>
<evidence type="ECO:0000313" key="3">
    <source>
        <dbReference type="Proteomes" id="UP000034291"/>
    </source>
</evidence>
<feature type="compositionally biased region" description="Polar residues" evidence="1">
    <location>
        <begin position="722"/>
        <end position="744"/>
    </location>
</feature>
<dbReference type="OrthoDB" id="4227586at2759"/>
<feature type="compositionally biased region" description="Basic and acidic residues" evidence="1">
    <location>
        <begin position="214"/>
        <end position="231"/>
    </location>
</feature>
<feature type="compositionally biased region" description="Polar residues" evidence="1">
    <location>
        <begin position="455"/>
        <end position="469"/>
    </location>
</feature>
<feature type="compositionally biased region" description="Polar residues" evidence="1">
    <location>
        <begin position="535"/>
        <end position="548"/>
    </location>
</feature>
<dbReference type="EMBL" id="JZBS01002429">
    <property type="protein sequence ID" value="KKK18736.1"/>
    <property type="molecule type" value="Genomic_DNA"/>
</dbReference>
<gene>
    <name evidence="2" type="ORF">ARAM_006802</name>
</gene>
<sequence length="850" mass="92347">MVFLRLTVKVYPRDQTSSSASFFRSFLGDRDRDDSNRNSVGATAGKPVSFLIVLEQPEEVTLGGGVKDEGYAIARAIDFGFANQPPTINRPLDIKKLLDDDHESDDLDTDMTVADVFVDNGKARADGLDQRRTVRVIQKPAPYAPTRFPSVTQDWGTAAQDFERLVRVKKEIKKEAQIALQTLQPIMESRHESPSQALVLSDNESSWSRSTSEQQRREDVPLSSVEKDHEIPGSPSHRVLGSPMREEGTNHNNEDLAKRMASQELGDWPPSSRPATPTEKPSPVIRDASHSQVSVAQSATGHAPLADSPALQLERESGTHSISPQKVPGPGEGQPKEVSTNVSTSEESDVESTESDESDESSSEDEPDQDGDVTMQDEATTNGQQPSPATNGISHTAIEIPSPRFTGAGVRSRKRKNSQEHLEPNKEPRLAGTTSPPKEPSRQQSVDRAPETPMISPTTKKSERTSSFSGVGRRLSFSGRPFETSKPGLGLGITKSPAKKPSGILELSQGSAETSVAPTSTPIPSSSAPTIRRASVTQNISTPSNAQTPADKAKHLHSALRKDSPAERHSEHRSVSFVDEDDIRLTGSGPPPRSTPLDTAESPKSTPVSRPSGSQKRLSNGNSMNFPTGVTPERLQQIMQEVNEKMERQNREKAEFEEKIKEAEGQAAKSEYLRKLKEAYGAWQRLLKYEKSGRQADKTAAKKLRPKFEALRKELEKLEASSAKTGSSQATQKHSGPSVKPSQPKQRKDDSVPQPMETPPLNGAEDDIETVSITQVTPWKAINRDKTPLTPNGTGPRATLQPKPTPKPSTGKSSVPVAKAPSSQSQSSNGSDDLELPSMGVQARRNSTPT</sequence>
<feature type="compositionally biased region" description="Basic and acidic residues" evidence="1">
    <location>
        <begin position="645"/>
        <end position="664"/>
    </location>
</feature>
<feature type="compositionally biased region" description="Low complexity" evidence="1">
    <location>
        <begin position="808"/>
        <end position="828"/>
    </location>
</feature>
<name>A0A0F8V702_9EURO</name>
<feature type="compositionally biased region" description="Low complexity" evidence="1">
    <location>
        <begin position="290"/>
        <end position="299"/>
    </location>
</feature>
<feature type="compositionally biased region" description="Polar residues" evidence="1">
    <location>
        <begin position="602"/>
        <end position="628"/>
    </location>
</feature>
<feature type="compositionally biased region" description="Basic and acidic residues" evidence="1">
    <location>
        <begin position="417"/>
        <end position="429"/>
    </location>
</feature>
<evidence type="ECO:0000256" key="1">
    <source>
        <dbReference type="SAM" id="MobiDB-lite"/>
    </source>
</evidence>
<keyword evidence="3" id="KW-1185">Reference proteome</keyword>
<dbReference type="STRING" id="308745.A0A0F8V702"/>
<reference evidence="2 3" key="1">
    <citation type="submission" date="2015-02" db="EMBL/GenBank/DDBJ databases">
        <title>Draft Genome Sequences of Two Closely-Related Aflatoxigenic Aspergillus Species Obtained from the Cote d'Ivoire.</title>
        <authorList>
            <person name="Moore G.G."/>
            <person name="Beltz S.B."/>
            <person name="Mack B.M."/>
        </authorList>
    </citation>
    <scope>NUCLEOTIDE SEQUENCE [LARGE SCALE GENOMIC DNA]</scope>
    <source>
        <strain evidence="2 3">SRRC1468</strain>
    </source>
</reference>
<feature type="region of interest" description="Disordered" evidence="1">
    <location>
        <begin position="715"/>
        <end position="850"/>
    </location>
</feature>
<comment type="caution">
    <text evidence="2">The sequence shown here is derived from an EMBL/GenBank/DDBJ whole genome shotgun (WGS) entry which is preliminary data.</text>
</comment>
<accession>A0A0F8V702</accession>
<feature type="compositionally biased region" description="Polar residues" evidence="1">
    <location>
        <begin position="194"/>
        <end position="213"/>
    </location>
</feature>
<dbReference type="AlphaFoldDB" id="A0A0F8V702"/>
<evidence type="ECO:0008006" key="4">
    <source>
        <dbReference type="Google" id="ProtNLM"/>
    </source>
</evidence>
<protein>
    <recommendedName>
        <fullName evidence="4">Nucleolar protein Dnt1-like N-terminal domain-containing protein</fullName>
    </recommendedName>
</protein>
<feature type="region of interest" description="Disordered" evidence="1">
    <location>
        <begin position="187"/>
        <end position="632"/>
    </location>
</feature>
<feature type="region of interest" description="Disordered" evidence="1">
    <location>
        <begin position="645"/>
        <end position="666"/>
    </location>
</feature>
<feature type="compositionally biased region" description="Basic and acidic residues" evidence="1">
    <location>
        <begin position="560"/>
        <end position="574"/>
    </location>
</feature>
<dbReference type="Proteomes" id="UP000034291">
    <property type="component" value="Unassembled WGS sequence"/>
</dbReference>